<dbReference type="Proteomes" id="UP000193642">
    <property type="component" value="Unassembled WGS sequence"/>
</dbReference>
<reference evidence="2 3" key="1">
    <citation type="submission" date="2016-07" db="EMBL/GenBank/DDBJ databases">
        <title>Pervasive Adenine N6-methylation of Active Genes in Fungi.</title>
        <authorList>
            <consortium name="DOE Joint Genome Institute"/>
            <person name="Mondo S.J."/>
            <person name="Dannebaum R.O."/>
            <person name="Kuo R.C."/>
            <person name="Labutti K."/>
            <person name="Haridas S."/>
            <person name="Kuo A."/>
            <person name="Salamov A."/>
            <person name="Ahrendt S.R."/>
            <person name="Lipzen A."/>
            <person name="Sullivan W."/>
            <person name="Andreopoulos W.B."/>
            <person name="Clum A."/>
            <person name="Lindquist E."/>
            <person name="Daum C."/>
            <person name="Ramamoorthy G.K."/>
            <person name="Gryganskyi A."/>
            <person name="Culley D."/>
            <person name="Magnuson J.K."/>
            <person name="James T.Y."/>
            <person name="O'Malley M.A."/>
            <person name="Stajich J.E."/>
            <person name="Spatafora J.W."/>
            <person name="Visel A."/>
            <person name="Grigoriev I.V."/>
        </authorList>
    </citation>
    <scope>NUCLEOTIDE SEQUENCE [LARGE SCALE GENOMIC DNA]</scope>
    <source>
        <strain evidence="2 3">JEL800</strain>
    </source>
</reference>
<evidence type="ECO:0000313" key="2">
    <source>
        <dbReference type="EMBL" id="ORY27731.1"/>
    </source>
</evidence>
<protein>
    <submittedName>
        <fullName evidence="2">Uncharacterized protein</fullName>
    </submittedName>
</protein>
<evidence type="ECO:0000256" key="1">
    <source>
        <dbReference type="SAM" id="MobiDB-lite"/>
    </source>
</evidence>
<evidence type="ECO:0000313" key="3">
    <source>
        <dbReference type="Proteomes" id="UP000193642"/>
    </source>
</evidence>
<dbReference type="AlphaFoldDB" id="A0A1Y2AYT0"/>
<gene>
    <name evidence="2" type="ORF">BCR33DRAFT_745951</name>
</gene>
<proteinExistence type="predicted"/>
<comment type="caution">
    <text evidence="2">The sequence shown here is derived from an EMBL/GenBank/DDBJ whole genome shotgun (WGS) entry which is preliminary data.</text>
</comment>
<keyword evidence="3" id="KW-1185">Reference proteome</keyword>
<sequence length="194" mass="21481">MYWKRGYFQTVDVVTKALEGLKVEDEKKNDVLVVDDIVEDDDESGWETDETGTVAVVGGPAALLKKKAEEAKKLQQQQQQQLQQQQQQTAPSTPAPKHGGRHNGNQSGTPNTARKSRKRSDMDPSSTITQKIRIFDRIPVVLVADISRSPPEIKVYLIHPEAVAMHKAAIVDERVVTYDANANVSCPAVEDEAH</sequence>
<name>A0A1Y2AYT0_9FUNG</name>
<dbReference type="OrthoDB" id="372421at2759"/>
<feature type="compositionally biased region" description="Polar residues" evidence="1">
    <location>
        <begin position="103"/>
        <end position="113"/>
    </location>
</feature>
<feature type="compositionally biased region" description="Low complexity" evidence="1">
    <location>
        <begin position="74"/>
        <end position="88"/>
    </location>
</feature>
<feature type="region of interest" description="Disordered" evidence="1">
    <location>
        <begin position="67"/>
        <end position="128"/>
    </location>
</feature>
<organism evidence="2 3">
    <name type="scientific">Rhizoclosmatium globosum</name>
    <dbReference type="NCBI Taxonomy" id="329046"/>
    <lineage>
        <taxon>Eukaryota</taxon>
        <taxon>Fungi</taxon>
        <taxon>Fungi incertae sedis</taxon>
        <taxon>Chytridiomycota</taxon>
        <taxon>Chytridiomycota incertae sedis</taxon>
        <taxon>Chytridiomycetes</taxon>
        <taxon>Chytridiales</taxon>
        <taxon>Chytriomycetaceae</taxon>
        <taxon>Rhizoclosmatium</taxon>
    </lineage>
</organism>
<accession>A0A1Y2AYT0</accession>
<dbReference type="EMBL" id="MCGO01000100">
    <property type="protein sequence ID" value="ORY27731.1"/>
    <property type="molecule type" value="Genomic_DNA"/>
</dbReference>